<feature type="region of interest" description="Disordered" evidence="2">
    <location>
        <begin position="1118"/>
        <end position="1159"/>
    </location>
</feature>
<evidence type="ECO:0000313" key="3">
    <source>
        <dbReference type="EMBL" id="CAD7638815.1"/>
    </source>
</evidence>
<feature type="region of interest" description="Disordered" evidence="2">
    <location>
        <begin position="1246"/>
        <end position="1275"/>
    </location>
</feature>
<dbReference type="EMBL" id="OC915133">
    <property type="protein sequence ID" value="CAD7638815.1"/>
    <property type="molecule type" value="Genomic_DNA"/>
</dbReference>
<feature type="region of interest" description="Disordered" evidence="2">
    <location>
        <begin position="27"/>
        <end position="132"/>
    </location>
</feature>
<dbReference type="PANTHER" id="PTHR14429:SF22">
    <property type="entry name" value="AGAP013055-PA"/>
    <property type="match status" value="1"/>
</dbReference>
<feature type="compositionally biased region" description="Low complexity" evidence="2">
    <location>
        <begin position="369"/>
        <end position="411"/>
    </location>
</feature>
<feature type="compositionally biased region" description="Low complexity" evidence="2">
    <location>
        <begin position="224"/>
        <end position="239"/>
    </location>
</feature>
<feature type="region of interest" description="Disordered" evidence="2">
    <location>
        <begin position="205"/>
        <end position="246"/>
    </location>
</feature>
<dbReference type="AlphaFoldDB" id="A0A7R9LC35"/>
<evidence type="ECO:0000256" key="2">
    <source>
        <dbReference type="SAM" id="MobiDB-lite"/>
    </source>
</evidence>
<feature type="compositionally biased region" description="Basic and acidic residues" evidence="2">
    <location>
        <begin position="77"/>
        <end position="89"/>
    </location>
</feature>
<organism evidence="3">
    <name type="scientific">Oppiella nova</name>
    <dbReference type="NCBI Taxonomy" id="334625"/>
    <lineage>
        <taxon>Eukaryota</taxon>
        <taxon>Metazoa</taxon>
        <taxon>Ecdysozoa</taxon>
        <taxon>Arthropoda</taxon>
        <taxon>Chelicerata</taxon>
        <taxon>Arachnida</taxon>
        <taxon>Acari</taxon>
        <taxon>Acariformes</taxon>
        <taxon>Sarcoptiformes</taxon>
        <taxon>Oribatida</taxon>
        <taxon>Brachypylina</taxon>
        <taxon>Oppioidea</taxon>
        <taxon>Oppiidae</taxon>
        <taxon>Oppiella</taxon>
    </lineage>
</organism>
<feature type="region of interest" description="Disordered" evidence="2">
    <location>
        <begin position="697"/>
        <end position="782"/>
    </location>
</feature>
<feature type="region of interest" description="Disordered" evidence="2">
    <location>
        <begin position="838"/>
        <end position="939"/>
    </location>
</feature>
<feature type="compositionally biased region" description="Polar residues" evidence="2">
    <location>
        <begin position="422"/>
        <end position="437"/>
    </location>
</feature>
<dbReference type="PANTHER" id="PTHR14429">
    <property type="entry name" value="FIBROSIN FAMILY MEMBER"/>
    <property type="match status" value="1"/>
</dbReference>
<feature type="region of interest" description="Disordered" evidence="2">
    <location>
        <begin position="797"/>
        <end position="823"/>
    </location>
</feature>
<feature type="compositionally biased region" description="Polar residues" evidence="2">
    <location>
        <begin position="1250"/>
        <end position="1275"/>
    </location>
</feature>
<feature type="compositionally biased region" description="Basic and acidic residues" evidence="2">
    <location>
        <begin position="873"/>
        <end position="921"/>
    </location>
</feature>
<feature type="compositionally biased region" description="Low complexity" evidence="2">
    <location>
        <begin position="1181"/>
        <end position="1206"/>
    </location>
</feature>
<gene>
    <name evidence="3" type="ORF">ONB1V03_LOCUS1611</name>
</gene>
<dbReference type="InterPro" id="IPR023246">
    <property type="entry name" value="AUTS2"/>
</dbReference>
<sequence>DKDSSDEINSISLAANSSSLSVALNHSSSSSISDCDKGLSTKSLSTTSNDSSLSSSSTSSATLPLNSSDVQSGDQLSDSHHILSVDVGKDSQSNGSTTCSSSKAFELTLTPKSNRELTQTPPPLSSLSASELTTKSSSSAAEVCVQSESTPKPFGTPDVNDSLVLNIESTSQPLDAFVSESKDKTLNGYERTYSSHLIESVLRNTSPSEQCNARTGESDRTVGLSNHSLTSSSLNTKLENSNKENNSYSLDRICSKAPKSTSSSTNCNNFQINSSNVSNCVKSVVKDSHSVGVKRTASPPLSNQSTAAKQNRHSSPNNQKSCDSLNTPLHPSAAQQSRGSTNSLSSLSHLSQSIGQSFNTSREREETSSTKSSSARTTPSVTVSNSSPDNTFPNNYSTPKSHLWTSSSSSTGLNGSAVPHLSPSSLTPRSATPNIGLSSSVHSNHSNHLAMFASPIPPALPSVGGAVAPSATPSPFIGDSLFSHQNQSDFLRRELDTRFLASLDRTIAIPPPPYMRTEMHQHIHAMPQNQPFPMTPAMASPLVQQSNPHLAFPKLDQTTAYFNRNPLSLSGFPSLSPLLTPGGSTITPQTGSLTASATTPFGPPGHSAAFQPKLNSFLSGFPSLSPLLTPGGSTITPQTGSLTASATTPFGPPGHSAAFQPKLNSLSTKTKPSAKSGRWCAMHVRIAWEIYHHQQKQQQMDLSHKSGVPSGTGASKSGSSDLLRPLNHMFSLGPRTQELPPFSSPLMSAAPSRTPFDSPLPSHHNQFGSTPPSPHLSSRTTNFTRFPSFGNFSSLGLPPVAGPPTPSGTLFGPTPISGARDLPIPGCLPGLSASGPDLWSRSASTRPTPALFPPLTASTSSSTSSASWGGLKAEAERNRLNEDLYHKRKHSESGDKDAKRFEREKSRSDDKIEAKHKDQLNSHKQSSNSSLSHVRNGDIFSDKNKDWLKMNNEQKEENGPNGQTARFATDANDTKGRTTLTTTSSASNLLNPSSTLAAMGLNNQLEKARFMSLFGGLHGTPPPVTSHYNTNNSAESLRSYWNPLIPAVDPFKSLHELQVRPDFLDRDNIFQRYSLLNSSGGGASLMERIAKESAEKEMLSHSIEKHNSKLIASHMRSNDMSFTSGLPGGHNPRTPHTSHPHIPPPQPPNPSSSASSIYPANPYLNSLHSLSASAGSYMKTSKSGSTPLHTSSSSSSETSSPSLGPTNGTTLAALVPNVLNHSLNITNSKLSIGSLIDNQLETIHRKSSESKAPTTGLVSSNGNTSDVEILETNSR</sequence>
<feature type="compositionally biased region" description="Low complexity" evidence="2">
    <location>
        <begin position="91"/>
        <end position="102"/>
    </location>
</feature>
<proteinExistence type="predicted"/>
<dbReference type="Pfam" id="PF15336">
    <property type="entry name" value="Auts2"/>
    <property type="match status" value="1"/>
</dbReference>
<dbReference type="Proteomes" id="UP000728032">
    <property type="component" value="Unassembled WGS sequence"/>
</dbReference>
<dbReference type="OrthoDB" id="10060000at2759"/>
<keyword evidence="4" id="KW-1185">Reference proteome</keyword>
<accession>A0A7R9LC35</accession>
<feature type="compositionally biased region" description="Polar residues" evidence="2">
    <location>
        <begin position="299"/>
        <end position="329"/>
    </location>
</feature>
<feature type="non-terminal residue" evidence="3">
    <location>
        <position position="1275"/>
    </location>
</feature>
<evidence type="ECO:0000313" key="4">
    <source>
        <dbReference type="Proteomes" id="UP000728032"/>
    </source>
</evidence>
<feature type="compositionally biased region" description="Low complexity" evidence="2">
    <location>
        <begin position="40"/>
        <end position="68"/>
    </location>
</feature>
<protein>
    <submittedName>
        <fullName evidence="3">Uncharacterized protein</fullName>
    </submittedName>
</protein>
<feature type="region of interest" description="Disordered" evidence="2">
    <location>
        <begin position="953"/>
        <end position="974"/>
    </location>
</feature>
<feature type="compositionally biased region" description="Low complexity" evidence="2">
    <location>
        <begin position="922"/>
        <end position="933"/>
    </location>
</feature>
<feature type="compositionally biased region" description="Polar residues" evidence="2">
    <location>
        <begin position="763"/>
        <end position="782"/>
    </location>
</feature>
<dbReference type="EMBL" id="CAJPVJ010000308">
    <property type="protein sequence ID" value="CAG2162010.1"/>
    <property type="molecule type" value="Genomic_DNA"/>
</dbReference>
<feature type="region of interest" description="Disordered" evidence="2">
    <location>
        <begin position="1176"/>
        <end position="1208"/>
    </location>
</feature>
<feature type="compositionally biased region" description="Low complexity" evidence="2">
    <location>
        <begin position="335"/>
        <end position="357"/>
    </location>
</feature>
<feature type="compositionally biased region" description="Pro residues" evidence="2">
    <location>
        <begin position="1141"/>
        <end position="1150"/>
    </location>
</feature>
<name>A0A7R9LC35_9ACAR</name>
<reference evidence="3" key="1">
    <citation type="submission" date="2020-11" db="EMBL/GenBank/DDBJ databases">
        <authorList>
            <person name="Tran Van P."/>
        </authorList>
    </citation>
    <scope>NUCLEOTIDE SEQUENCE</scope>
</reference>
<feature type="compositionally biased region" description="Low complexity" evidence="2">
    <location>
        <begin position="856"/>
        <end position="867"/>
    </location>
</feature>
<evidence type="ECO:0000256" key="1">
    <source>
        <dbReference type="ARBA" id="ARBA00022553"/>
    </source>
</evidence>
<feature type="compositionally biased region" description="Polar residues" evidence="2">
    <location>
        <begin position="205"/>
        <end position="215"/>
    </location>
</feature>
<feature type="region of interest" description="Disordered" evidence="2">
    <location>
        <begin position="290"/>
        <end position="440"/>
    </location>
</feature>
<keyword evidence="1" id="KW-0597">Phosphoprotein</keyword>